<dbReference type="Gene3D" id="3.40.50.720">
    <property type="entry name" value="NAD(P)-binding Rossmann-like Domain"/>
    <property type="match status" value="1"/>
</dbReference>
<feature type="domain" description="NAD(P)-binding" evidence="4">
    <location>
        <begin position="8"/>
        <end position="151"/>
    </location>
</feature>
<dbReference type="PANTHER" id="PTHR47706">
    <property type="entry name" value="NMRA-LIKE FAMILY PROTEIN"/>
    <property type="match status" value="1"/>
</dbReference>
<name>A0AAN7CUW6_9PEZI</name>
<dbReference type="Gene3D" id="3.90.25.10">
    <property type="entry name" value="UDP-galactose 4-epimerase, domain 1"/>
    <property type="match status" value="1"/>
</dbReference>
<dbReference type="AlphaFoldDB" id="A0AAN7CUW6"/>
<dbReference type="PANTHER" id="PTHR47706:SF4">
    <property type="entry name" value="NMRA-LIKE DOMAIN-CONTAINING PROTEIN"/>
    <property type="match status" value="1"/>
</dbReference>
<sequence length="323" mass="35469">MTIVAVAGGTGNIGRTIVDAILATGKHQVKVLSRKANPKLEAEIGAPLVPVDYSDVDALAKVLEDNNVDTVVSGIAMHSEDGSKPHEVELIRAADRSRTTKRLISSEWGVPFKDEHIGQIPSVAHKREAARALEATTTLEHTVFHVGFLMDYWGLGPHGVLGVPSYLATRTPFVTWLDMAHGAAAIPGSGDVPVVFTHTADVARFVAASLDLPRWERETFVLGDRLTWNQFLRLAEEARGIKFTVAYDGKEKLKSGQTTELPGQVPLYSFFPKPVMHSMIAAFGLWFEDGVFDLKPVRFLNESFPEIKPLTVKEMLDKSWKSS</sequence>
<accession>A0AAN7CUW6</accession>
<gene>
    <name evidence="5" type="ORF">C7999DRAFT_40066</name>
</gene>
<evidence type="ECO:0000256" key="2">
    <source>
        <dbReference type="ARBA" id="ARBA00022857"/>
    </source>
</evidence>
<keyword evidence="2" id="KW-0521">NADP</keyword>
<dbReference type="Proteomes" id="UP001303647">
    <property type="component" value="Unassembled WGS sequence"/>
</dbReference>
<evidence type="ECO:0000256" key="3">
    <source>
        <dbReference type="ARBA" id="ARBA00023002"/>
    </source>
</evidence>
<evidence type="ECO:0000259" key="4">
    <source>
        <dbReference type="Pfam" id="PF13460"/>
    </source>
</evidence>
<keyword evidence="3" id="KW-0560">Oxidoreductase</keyword>
<organism evidence="5 6">
    <name type="scientific">Corynascus novoguineensis</name>
    <dbReference type="NCBI Taxonomy" id="1126955"/>
    <lineage>
        <taxon>Eukaryota</taxon>
        <taxon>Fungi</taxon>
        <taxon>Dikarya</taxon>
        <taxon>Ascomycota</taxon>
        <taxon>Pezizomycotina</taxon>
        <taxon>Sordariomycetes</taxon>
        <taxon>Sordariomycetidae</taxon>
        <taxon>Sordariales</taxon>
        <taxon>Chaetomiaceae</taxon>
        <taxon>Corynascus</taxon>
    </lineage>
</organism>
<reference evidence="5" key="1">
    <citation type="journal article" date="2023" name="Mol. Phylogenet. Evol.">
        <title>Genome-scale phylogeny and comparative genomics of the fungal order Sordariales.</title>
        <authorList>
            <person name="Hensen N."/>
            <person name="Bonometti L."/>
            <person name="Westerberg I."/>
            <person name="Brannstrom I.O."/>
            <person name="Guillou S."/>
            <person name="Cros-Aarteil S."/>
            <person name="Calhoun S."/>
            <person name="Haridas S."/>
            <person name="Kuo A."/>
            <person name="Mondo S."/>
            <person name="Pangilinan J."/>
            <person name="Riley R."/>
            <person name="LaButti K."/>
            <person name="Andreopoulos B."/>
            <person name="Lipzen A."/>
            <person name="Chen C."/>
            <person name="Yan M."/>
            <person name="Daum C."/>
            <person name="Ng V."/>
            <person name="Clum A."/>
            <person name="Steindorff A."/>
            <person name="Ohm R.A."/>
            <person name="Martin F."/>
            <person name="Silar P."/>
            <person name="Natvig D.O."/>
            <person name="Lalanne C."/>
            <person name="Gautier V."/>
            <person name="Ament-Velasquez S.L."/>
            <person name="Kruys A."/>
            <person name="Hutchinson M.I."/>
            <person name="Powell A.J."/>
            <person name="Barry K."/>
            <person name="Miller A.N."/>
            <person name="Grigoriev I.V."/>
            <person name="Debuchy R."/>
            <person name="Gladieux P."/>
            <person name="Hiltunen Thoren M."/>
            <person name="Johannesson H."/>
        </authorList>
    </citation>
    <scope>NUCLEOTIDE SEQUENCE</scope>
    <source>
        <strain evidence="5">CBS 359.72</strain>
    </source>
</reference>
<dbReference type="EMBL" id="MU857632">
    <property type="protein sequence ID" value="KAK4248804.1"/>
    <property type="molecule type" value="Genomic_DNA"/>
</dbReference>
<comment type="caution">
    <text evidence="5">The sequence shown here is derived from an EMBL/GenBank/DDBJ whole genome shotgun (WGS) entry which is preliminary data.</text>
</comment>
<proteinExistence type="inferred from homology"/>
<dbReference type="InterPro" id="IPR036291">
    <property type="entry name" value="NAD(P)-bd_dom_sf"/>
</dbReference>
<reference evidence="5" key="2">
    <citation type="submission" date="2023-05" db="EMBL/GenBank/DDBJ databases">
        <authorList>
            <consortium name="Lawrence Berkeley National Laboratory"/>
            <person name="Steindorff A."/>
            <person name="Hensen N."/>
            <person name="Bonometti L."/>
            <person name="Westerberg I."/>
            <person name="Brannstrom I.O."/>
            <person name="Guillou S."/>
            <person name="Cros-Aarteil S."/>
            <person name="Calhoun S."/>
            <person name="Haridas S."/>
            <person name="Kuo A."/>
            <person name="Mondo S."/>
            <person name="Pangilinan J."/>
            <person name="Riley R."/>
            <person name="Labutti K."/>
            <person name="Andreopoulos B."/>
            <person name="Lipzen A."/>
            <person name="Chen C."/>
            <person name="Yanf M."/>
            <person name="Daum C."/>
            <person name="Ng V."/>
            <person name="Clum A."/>
            <person name="Ohm R."/>
            <person name="Martin F."/>
            <person name="Silar P."/>
            <person name="Natvig D."/>
            <person name="Lalanne C."/>
            <person name="Gautier V."/>
            <person name="Ament-Velasquez S.L."/>
            <person name="Kruys A."/>
            <person name="Hutchinson M.I."/>
            <person name="Powell A.J."/>
            <person name="Barry K."/>
            <person name="Miller A.N."/>
            <person name="Grigoriev I.V."/>
            <person name="Debuchy R."/>
            <person name="Gladieux P."/>
            <person name="Thoren M.H."/>
            <person name="Johannesson H."/>
        </authorList>
    </citation>
    <scope>NUCLEOTIDE SEQUENCE</scope>
    <source>
        <strain evidence="5">CBS 359.72</strain>
    </source>
</reference>
<evidence type="ECO:0000313" key="5">
    <source>
        <dbReference type="EMBL" id="KAK4248804.1"/>
    </source>
</evidence>
<dbReference type="GO" id="GO:0016491">
    <property type="term" value="F:oxidoreductase activity"/>
    <property type="evidence" value="ECO:0007669"/>
    <property type="project" value="UniProtKB-KW"/>
</dbReference>
<keyword evidence="6" id="KW-1185">Reference proteome</keyword>
<dbReference type="InterPro" id="IPR016040">
    <property type="entry name" value="NAD(P)-bd_dom"/>
</dbReference>
<protein>
    <submittedName>
        <fullName evidence="5">Isoflavone reductase</fullName>
    </submittedName>
</protein>
<dbReference type="Pfam" id="PF13460">
    <property type="entry name" value="NAD_binding_10"/>
    <property type="match status" value="1"/>
</dbReference>
<dbReference type="InterPro" id="IPR051609">
    <property type="entry name" value="NmrA/Isoflavone_reductase-like"/>
</dbReference>
<evidence type="ECO:0000256" key="1">
    <source>
        <dbReference type="ARBA" id="ARBA00005725"/>
    </source>
</evidence>
<comment type="similarity">
    <text evidence="1">Belongs to the NmrA-type oxidoreductase family. Isoflavone reductase subfamily.</text>
</comment>
<evidence type="ECO:0000313" key="6">
    <source>
        <dbReference type="Proteomes" id="UP001303647"/>
    </source>
</evidence>
<dbReference type="SUPFAM" id="SSF51735">
    <property type="entry name" value="NAD(P)-binding Rossmann-fold domains"/>
    <property type="match status" value="1"/>
</dbReference>